<dbReference type="OrthoDB" id="2418982at2759"/>
<dbReference type="AlphaFoldDB" id="A0A397G3D3"/>
<gene>
    <name evidence="1" type="ORF">Glove_689g14</name>
</gene>
<evidence type="ECO:0000313" key="2">
    <source>
        <dbReference type="Proteomes" id="UP000266861"/>
    </source>
</evidence>
<dbReference type="EMBL" id="PQFF01000555">
    <property type="protein sequence ID" value="RHZ45137.1"/>
    <property type="molecule type" value="Genomic_DNA"/>
</dbReference>
<accession>A0A397G3D3</accession>
<reference evidence="1 2" key="1">
    <citation type="submission" date="2018-08" db="EMBL/GenBank/DDBJ databases">
        <title>Genome and evolution of the arbuscular mycorrhizal fungus Diversispora epigaea (formerly Glomus versiforme) and its bacterial endosymbionts.</title>
        <authorList>
            <person name="Sun X."/>
            <person name="Fei Z."/>
            <person name="Harrison M."/>
        </authorList>
    </citation>
    <scope>NUCLEOTIDE SEQUENCE [LARGE SCALE GENOMIC DNA]</scope>
    <source>
        <strain evidence="1 2">IT104</strain>
    </source>
</reference>
<organism evidence="1 2">
    <name type="scientific">Diversispora epigaea</name>
    <dbReference type="NCBI Taxonomy" id="1348612"/>
    <lineage>
        <taxon>Eukaryota</taxon>
        <taxon>Fungi</taxon>
        <taxon>Fungi incertae sedis</taxon>
        <taxon>Mucoromycota</taxon>
        <taxon>Glomeromycotina</taxon>
        <taxon>Glomeromycetes</taxon>
        <taxon>Diversisporales</taxon>
        <taxon>Diversisporaceae</taxon>
        <taxon>Diversispora</taxon>
    </lineage>
</organism>
<evidence type="ECO:0000313" key="1">
    <source>
        <dbReference type="EMBL" id="RHZ45137.1"/>
    </source>
</evidence>
<comment type="caution">
    <text evidence="1">The sequence shown here is derived from an EMBL/GenBank/DDBJ whole genome shotgun (WGS) entry which is preliminary data.</text>
</comment>
<sequence length="124" mass="14478">MEKTEVGMTQVTVRTNIKEYLSEKETGSMSFHLYHYPKEKHLLRNITGHLTFVQGLMLIKFTQMFEKGQAYTALSRCCAWDNIKIRSLNREAFRVDKSMVKESERLETIASNPLPLLRSLQNNH</sequence>
<protein>
    <submittedName>
        <fullName evidence="1">Uncharacterized protein</fullName>
    </submittedName>
</protein>
<proteinExistence type="predicted"/>
<dbReference type="Proteomes" id="UP000266861">
    <property type="component" value="Unassembled WGS sequence"/>
</dbReference>
<dbReference type="STRING" id="1348612.A0A397G3D3"/>
<keyword evidence="2" id="KW-1185">Reference proteome</keyword>
<name>A0A397G3D3_9GLOM</name>